<evidence type="ECO:0000313" key="3">
    <source>
        <dbReference type="EMBL" id="GAH82738.1"/>
    </source>
</evidence>
<protein>
    <submittedName>
        <fullName evidence="3">Uncharacterized protein</fullName>
    </submittedName>
</protein>
<keyword evidence="1" id="KW-0677">Repeat</keyword>
<dbReference type="PROSITE" id="PS50005">
    <property type="entry name" value="TPR"/>
    <property type="match status" value="2"/>
</dbReference>
<reference evidence="3" key="1">
    <citation type="journal article" date="2014" name="Front. Microbiol.">
        <title>High frequency of phylogenetically diverse reductive dehalogenase-homologous genes in deep subseafloor sedimentary metagenomes.</title>
        <authorList>
            <person name="Kawai M."/>
            <person name="Futagami T."/>
            <person name="Toyoda A."/>
            <person name="Takaki Y."/>
            <person name="Nishi S."/>
            <person name="Hori S."/>
            <person name="Arai W."/>
            <person name="Tsubouchi T."/>
            <person name="Morono Y."/>
            <person name="Uchiyama I."/>
            <person name="Ito T."/>
            <person name="Fujiyama A."/>
            <person name="Inagaki F."/>
            <person name="Takami H."/>
        </authorList>
    </citation>
    <scope>NUCLEOTIDE SEQUENCE</scope>
    <source>
        <strain evidence="3">Expedition CK06-06</strain>
    </source>
</reference>
<dbReference type="GO" id="GO:0005783">
    <property type="term" value="C:endoplasmic reticulum"/>
    <property type="evidence" value="ECO:0007669"/>
    <property type="project" value="TreeGrafter"/>
</dbReference>
<dbReference type="InterPro" id="IPR052346">
    <property type="entry name" value="O-mannosyl-transferase_TMTC"/>
</dbReference>
<dbReference type="AlphaFoldDB" id="X1KKY5"/>
<accession>X1KKY5</accession>
<dbReference type="PANTHER" id="PTHR44227">
    <property type="match status" value="1"/>
</dbReference>
<dbReference type="Pfam" id="PF07719">
    <property type="entry name" value="TPR_2"/>
    <property type="match status" value="1"/>
</dbReference>
<dbReference type="GO" id="GO:0000030">
    <property type="term" value="F:mannosyltransferase activity"/>
    <property type="evidence" value="ECO:0007669"/>
    <property type="project" value="TreeGrafter"/>
</dbReference>
<keyword evidence="2" id="KW-0802">TPR repeat</keyword>
<comment type="caution">
    <text evidence="3">The sequence shown here is derived from an EMBL/GenBank/DDBJ whole genome shotgun (WGS) entry which is preliminary data.</text>
</comment>
<evidence type="ECO:0000256" key="2">
    <source>
        <dbReference type="ARBA" id="ARBA00022803"/>
    </source>
</evidence>
<name>X1KKY5_9ZZZZ</name>
<dbReference type="InterPro" id="IPR019734">
    <property type="entry name" value="TPR_rpt"/>
</dbReference>
<feature type="non-terminal residue" evidence="3">
    <location>
        <position position="172"/>
    </location>
</feature>
<organism evidence="3">
    <name type="scientific">marine sediment metagenome</name>
    <dbReference type="NCBI Taxonomy" id="412755"/>
    <lineage>
        <taxon>unclassified sequences</taxon>
        <taxon>metagenomes</taxon>
        <taxon>ecological metagenomes</taxon>
    </lineage>
</organism>
<dbReference type="SMART" id="SM00028">
    <property type="entry name" value="TPR"/>
    <property type="match status" value="4"/>
</dbReference>
<sequence length="172" mass="19617">MDPKYPPLNNWMEAEAGVARAQRLFEQGRWPEAAAELRAAIKVNPNNASWHYNLGLTLEAMHDYTDAGDALSEGARLEPCDIEILNALGMNMTEQGKYAEALEAFERIEKLDPACESSYCNRIITYTEMGRHDQAELMFYLARQVADECPLCYYNMGNSLYARREYDRAIDC</sequence>
<dbReference type="EMBL" id="BARU01035633">
    <property type="protein sequence ID" value="GAH82738.1"/>
    <property type="molecule type" value="Genomic_DNA"/>
</dbReference>
<dbReference type="SUPFAM" id="SSF48452">
    <property type="entry name" value="TPR-like"/>
    <property type="match status" value="1"/>
</dbReference>
<dbReference type="GO" id="GO:0035269">
    <property type="term" value="P:protein O-linked glycosylation via mannose"/>
    <property type="evidence" value="ECO:0007669"/>
    <property type="project" value="TreeGrafter"/>
</dbReference>
<proteinExistence type="predicted"/>
<gene>
    <name evidence="3" type="ORF">S03H2_55744</name>
</gene>
<dbReference type="PANTHER" id="PTHR44227:SF3">
    <property type="entry name" value="PROTEIN O-MANNOSYL-TRANSFERASE TMTC4"/>
    <property type="match status" value="1"/>
</dbReference>
<dbReference type="Gene3D" id="1.25.40.10">
    <property type="entry name" value="Tetratricopeptide repeat domain"/>
    <property type="match status" value="2"/>
</dbReference>
<dbReference type="Pfam" id="PF13414">
    <property type="entry name" value="TPR_11"/>
    <property type="match status" value="1"/>
</dbReference>
<dbReference type="InterPro" id="IPR011990">
    <property type="entry name" value="TPR-like_helical_dom_sf"/>
</dbReference>
<dbReference type="GO" id="GO:0030968">
    <property type="term" value="P:endoplasmic reticulum unfolded protein response"/>
    <property type="evidence" value="ECO:0007669"/>
    <property type="project" value="TreeGrafter"/>
</dbReference>
<evidence type="ECO:0000256" key="1">
    <source>
        <dbReference type="ARBA" id="ARBA00022737"/>
    </source>
</evidence>
<dbReference type="InterPro" id="IPR013105">
    <property type="entry name" value="TPR_2"/>
</dbReference>